<dbReference type="Pfam" id="PF24033">
    <property type="entry name" value="DUF7342"/>
    <property type="match status" value="1"/>
</dbReference>
<proteinExistence type="predicted"/>
<dbReference type="KEGG" id="naj:B1756_01725"/>
<sequence>MTKEWAAQSENLSTRERVYAVAIQLHVPTRVRTVAERADVSPETAREYLRWFAEIGLVTLEAESPDLFRRNEAYFEWRRVQRLRAKPAEELRRELASLTDRERDYQEQFDADAPDDVDALEHADYADLETVWEDLQEWRTVRRRIHELEQARQSRESDGNAPASA</sequence>
<dbReference type="InterPro" id="IPR055766">
    <property type="entry name" value="DUF7342"/>
</dbReference>
<protein>
    <recommendedName>
        <fullName evidence="3">Transcriptional regulator</fullName>
    </recommendedName>
</protein>
<name>A0A2Z2I1F3_9EURY</name>
<dbReference type="OrthoDB" id="240032at2157"/>
<evidence type="ECO:0000313" key="1">
    <source>
        <dbReference type="EMBL" id="ARS91624.1"/>
    </source>
</evidence>
<accession>A0A2Z2I1F3</accession>
<dbReference type="Proteomes" id="UP000250088">
    <property type="component" value="Chromosome"/>
</dbReference>
<dbReference type="AlphaFoldDB" id="A0A2Z2I1F3"/>
<gene>
    <name evidence="1" type="ORF">B1756_01725</name>
</gene>
<dbReference type="EMBL" id="CP019893">
    <property type="protein sequence ID" value="ARS91624.1"/>
    <property type="molecule type" value="Genomic_DNA"/>
</dbReference>
<evidence type="ECO:0000313" key="2">
    <source>
        <dbReference type="Proteomes" id="UP000250088"/>
    </source>
</evidence>
<organism evidence="1 2">
    <name type="scientific">Natrarchaeobaculum aegyptiacum</name>
    <dbReference type="NCBI Taxonomy" id="745377"/>
    <lineage>
        <taxon>Archaea</taxon>
        <taxon>Methanobacteriati</taxon>
        <taxon>Methanobacteriota</taxon>
        <taxon>Stenosarchaea group</taxon>
        <taxon>Halobacteria</taxon>
        <taxon>Halobacteriales</taxon>
        <taxon>Natrialbaceae</taxon>
        <taxon>Natrarchaeobaculum</taxon>
    </lineage>
</organism>
<keyword evidence="2" id="KW-1185">Reference proteome</keyword>
<evidence type="ECO:0008006" key="3">
    <source>
        <dbReference type="Google" id="ProtNLM"/>
    </source>
</evidence>
<reference evidence="2" key="1">
    <citation type="submission" date="2017-02" db="EMBL/GenBank/DDBJ databases">
        <title>Natronthermophilus aegyptiacus gen. nov.,sp. nov., an aerobic, extremely halophilic alkalithermophilic archaeon isolated from the athalassohaline Wadi An Natrun, Egypt.</title>
        <authorList>
            <person name="Zhao B."/>
        </authorList>
    </citation>
    <scope>NUCLEOTIDE SEQUENCE [LARGE SCALE GENOMIC DNA]</scope>
    <source>
        <strain evidence="2">JW/NM-HA 15</strain>
    </source>
</reference>